<dbReference type="AlphaFoldDB" id="A0AAD7ZFD7"/>
<accession>A0AAD7ZFD7</accession>
<sequence>MNPALVVRILADFFGLSEITPSQVDLMKFDHIKTELFGEDLIVEAVHTLVHDDLLSCDSDKETDSDFGDDTQTYREQQSPRHESSNSSYAPSPKRTLTKFQVGYGANAYRSLTKQPRAKDGNTNSPQLCLPGLVIDSSPRVSLNMLWP</sequence>
<comment type="caution">
    <text evidence="2">The sequence shown here is derived from an EMBL/GenBank/DDBJ whole genome shotgun (WGS) entry which is preliminary data.</text>
</comment>
<evidence type="ECO:0000256" key="1">
    <source>
        <dbReference type="SAM" id="MobiDB-lite"/>
    </source>
</evidence>
<dbReference type="EMBL" id="JASPKZ010008384">
    <property type="protein sequence ID" value="KAJ9579620.1"/>
    <property type="molecule type" value="Genomic_DNA"/>
</dbReference>
<dbReference type="Proteomes" id="UP001233999">
    <property type="component" value="Unassembled WGS sequence"/>
</dbReference>
<evidence type="ECO:0000313" key="3">
    <source>
        <dbReference type="Proteomes" id="UP001233999"/>
    </source>
</evidence>
<evidence type="ECO:0000313" key="2">
    <source>
        <dbReference type="EMBL" id="KAJ9579620.1"/>
    </source>
</evidence>
<reference evidence="2" key="2">
    <citation type="submission" date="2023-05" db="EMBL/GenBank/DDBJ databases">
        <authorList>
            <person name="Fouks B."/>
        </authorList>
    </citation>
    <scope>NUCLEOTIDE SEQUENCE</scope>
    <source>
        <strain evidence="2">Stay&amp;Tobe</strain>
        <tissue evidence="2">Testes</tissue>
    </source>
</reference>
<name>A0AAD7ZFD7_DIPPU</name>
<protein>
    <submittedName>
        <fullName evidence="2">Uncharacterized protein</fullName>
    </submittedName>
</protein>
<gene>
    <name evidence="2" type="ORF">L9F63_004699</name>
</gene>
<feature type="region of interest" description="Disordered" evidence="1">
    <location>
        <begin position="56"/>
        <end position="95"/>
    </location>
</feature>
<organism evidence="2 3">
    <name type="scientific">Diploptera punctata</name>
    <name type="common">Pacific beetle cockroach</name>
    <dbReference type="NCBI Taxonomy" id="6984"/>
    <lineage>
        <taxon>Eukaryota</taxon>
        <taxon>Metazoa</taxon>
        <taxon>Ecdysozoa</taxon>
        <taxon>Arthropoda</taxon>
        <taxon>Hexapoda</taxon>
        <taxon>Insecta</taxon>
        <taxon>Pterygota</taxon>
        <taxon>Neoptera</taxon>
        <taxon>Polyneoptera</taxon>
        <taxon>Dictyoptera</taxon>
        <taxon>Blattodea</taxon>
        <taxon>Blaberoidea</taxon>
        <taxon>Blaberidae</taxon>
        <taxon>Diplopterinae</taxon>
        <taxon>Diploptera</taxon>
    </lineage>
</organism>
<proteinExistence type="predicted"/>
<keyword evidence="3" id="KW-1185">Reference proteome</keyword>
<reference evidence="2" key="1">
    <citation type="journal article" date="2023" name="IScience">
        <title>Live-bearing cockroach genome reveals convergent evolutionary mechanisms linked to viviparity in insects and beyond.</title>
        <authorList>
            <person name="Fouks B."/>
            <person name="Harrison M.C."/>
            <person name="Mikhailova A.A."/>
            <person name="Marchal E."/>
            <person name="English S."/>
            <person name="Carruthers M."/>
            <person name="Jennings E.C."/>
            <person name="Chiamaka E.L."/>
            <person name="Frigard R.A."/>
            <person name="Pippel M."/>
            <person name="Attardo G.M."/>
            <person name="Benoit J.B."/>
            <person name="Bornberg-Bauer E."/>
            <person name="Tobe S.S."/>
        </authorList>
    </citation>
    <scope>NUCLEOTIDE SEQUENCE</scope>
    <source>
        <strain evidence="2">Stay&amp;Tobe</strain>
    </source>
</reference>